<dbReference type="AlphaFoldDB" id="A0A6F8U7K6"/>
<protein>
    <submittedName>
        <fullName evidence="1">Uncharacterized protein</fullName>
    </submittedName>
</protein>
<dbReference type="EMBL" id="AP022843">
    <property type="protein sequence ID" value="BCB08893.1"/>
    <property type="molecule type" value="Genomic_DNA"/>
</dbReference>
<accession>A0A6F8U7K6</accession>
<keyword evidence="2" id="KW-1185">Reference proteome</keyword>
<sequence length="104" mass="11493">MLTYCPGYAPGLFYARLTANSMFIRELSVMTAHPLVRYLALALRLLCGLMLSSASFAQSAPRVELAPVNREPIQTVIRLSSGRRSAVMGTVVNNPILMELRLPR</sequence>
<dbReference type="Proteomes" id="UP000502259">
    <property type="component" value="Chromosome"/>
</dbReference>
<name>A0A6F8U7K6_9GAMM</name>
<reference evidence="1 2" key="1">
    <citation type="submission" date="2020-03" db="EMBL/GenBank/DDBJ databases">
        <title>Complete Genome Sequence of Halomonas hydrothermalis Strain Slthf2, Halophilic Bacterium Isolated from Deep-Sea Hydrothermal-Vent Environments.</title>
        <authorList>
            <person name="Takeyama N."/>
            <person name="Huang M."/>
            <person name="Sato K."/>
            <person name="Galipon J."/>
            <person name="Arakawa K."/>
        </authorList>
    </citation>
    <scope>NUCLEOTIDE SEQUENCE [LARGE SCALE GENOMIC DNA]</scope>
    <source>
        <strain evidence="1 2">Slthf2</strain>
    </source>
</reference>
<organism evidence="1 2">
    <name type="scientific">Halomonas hydrothermalis</name>
    <dbReference type="NCBI Taxonomy" id="115561"/>
    <lineage>
        <taxon>Bacteria</taxon>
        <taxon>Pseudomonadati</taxon>
        <taxon>Pseudomonadota</taxon>
        <taxon>Gammaproteobacteria</taxon>
        <taxon>Oceanospirillales</taxon>
        <taxon>Halomonadaceae</taxon>
        <taxon>Halomonas</taxon>
    </lineage>
</organism>
<proteinExistence type="predicted"/>
<evidence type="ECO:0000313" key="1">
    <source>
        <dbReference type="EMBL" id="BCB08893.1"/>
    </source>
</evidence>
<evidence type="ECO:0000313" key="2">
    <source>
        <dbReference type="Proteomes" id="UP000502259"/>
    </source>
</evidence>
<gene>
    <name evidence="1" type="ORF">HHSLTHF2_27830</name>
</gene>